<evidence type="ECO:0000313" key="1">
    <source>
        <dbReference type="EMBL" id="KAI9916681.1"/>
    </source>
</evidence>
<sequence>MMLSRLNTDRLDYLRQAEELAQFAQATEVDVRVKHFGREALNVVEPGKAASIAVTDTRRKKDHGSKKCYLCGATGHLKANCTTKTKTVDFVLSVQDVDDHTESVSNWVLDSGSGRHLVNDLSLLEDVTDCSHECLTAASDG</sequence>
<organism evidence="1 2">
    <name type="scientific">Peronosclerospora sorghi</name>
    <dbReference type="NCBI Taxonomy" id="230839"/>
    <lineage>
        <taxon>Eukaryota</taxon>
        <taxon>Sar</taxon>
        <taxon>Stramenopiles</taxon>
        <taxon>Oomycota</taxon>
        <taxon>Peronosporomycetes</taxon>
        <taxon>Peronosporales</taxon>
        <taxon>Peronosporaceae</taxon>
        <taxon>Peronosclerospora</taxon>
    </lineage>
</organism>
<dbReference type="EMBL" id="CM047581">
    <property type="protein sequence ID" value="KAI9916681.1"/>
    <property type="molecule type" value="Genomic_DNA"/>
</dbReference>
<reference evidence="1 2" key="1">
    <citation type="journal article" date="2022" name="bioRxiv">
        <title>The genome of the oomycete Peronosclerospora sorghi, a cosmopolitan pathogen of maize and sorghum, is inflated with dispersed pseudogenes.</title>
        <authorList>
            <person name="Fletcher K."/>
            <person name="Martin F."/>
            <person name="Isakeit T."/>
            <person name="Cavanaugh K."/>
            <person name="Magill C."/>
            <person name="Michelmore R."/>
        </authorList>
    </citation>
    <scope>NUCLEOTIDE SEQUENCE [LARGE SCALE GENOMIC DNA]</scope>
    <source>
        <strain evidence="1">P6</strain>
    </source>
</reference>
<proteinExistence type="predicted"/>
<dbReference type="Proteomes" id="UP001163321">
    <property type="component" value="Chromosome 2"/>
</dbReference>
<accession>A0ACC0WF51</accession>
<comment type="caution">
    <text evidence="1">The sequence shown here is derived from an EMBL/GenBank/DDBJ whole genome shotgun (WGS) entry which is preliminary data.</text>
</comment>
<evidence type="ECO:0000313" key="2">
    <source>
        <dbReference type="Proteomes" id="UP001163321"/>
    </source>
</evidence>
<gene>
    <name evidence="1" type="ORF">PsorP6_018241</name>
</gene>
<keyword evidence="2" id="KW-1185">Reference proteome</keyword>
<name>A0ACC0WF51_9STRA</name>
<protein>
    <submittedName>
        <fullName evidence="1">Uncharacterized protein</fullName>
    </submittedName>
</protein>